<comment type="similarity">
    <text evidence="2">Belongs to the PBP/GOBP family.</text>
</comment>
<dbReference type="InParanoid" id="D6WS42"/>
<gene>
    <name evidence="8" type="primary">TcOBP7H</name>
    <name evidence="8" type="ORF">TcasGA2_TC010066</name>
</gene>
<dbReference type="InterPro" id="IPR006170">
    <property type="entry name" value="PBP/GOBP"/>
</dbReference>
<dbReference type="PhylomeDB" id="D6WS42"/>
<dbReference type="OrthoDB" id="8194670at2759"/>
<dbReference type="FunFam" id="1.10.238.20:FF:000001">
    <property type="entry name" value="General odorant-binding protein lush"/>
    <property type="match status" value="1"/>
</dbReference>
<keyword evidence="5" id="KW-0325">Glycoprotein</keyword>
<dbReference type="GO" id="GO:0005615">
    <property type="term" value="C:extracellular space"/>
    <property type="evidence" value="ECO:0000318"/>
    <property type="project" value="GO_Central"/>
</dbReference>
<dbReference type="FunCoup" id="D6WS42">
    <property type="interactions" value="23"/>
</dbReference>
<dbReference type="Gene3D" id="1.10.238.20">
    <property type="entry name" value="Pheromone/general odorant binding protein domain"/>
    <property type="match status" value="1"/>
</dbReference>
<dbReference type="Proteomes" id="UP000007266">
    <property type="component" value="Linkage group 7"/>
</dbReference>
<dbReference type="PANTHER" id="PTHR11857:SF43">
    <property type="entry name" value="GEO07291P1-RELATED"/>
    <property type="match status" value="1"/>
</dbReference>
<evidence type="ECO:0000313" key="8">
    <source>
        <dbReference type="EMBL" id="EFA07544.1"/>
    </source>
</evidence>
<dbReference type="GO" id="GO:0005549">
    <property type="term" value="F:odorant binding"/>
    <property type="evidence" value="ECO:0007669"/>
    <property type="project" value="InterPro"/>
</dbReference>
<reference evidence="8 9" key="2">
    <citation type="journal article" date="2010" name="Nucleic Acids Res.">
        <title>BeetleBase in 2010: revisions to provide comprehensive genomic information for Tribolium castaneum.</title>
        <authorList>
            <person name="Kim H.S."/>
            <person name="Murphy T."/>
            <person name="Xia J."/>
            <person name="Caragea D."/>
            <person name="Park Y."/>
            <person name="Beeman R.W."/>
            <person name="Lorenzen M.D."/>
            <person name="Butcher S."/>
            <person name="Manak J.R."/>
            <person name="Brown S.J."/>
        </authorList>
    </citation>
    <scope>GENOME REANNOTATION</scope>
    <source>
        <strain evidence="8 9">Georgia GA2</strain>
    </source>
</reference>
<dbReference type="SUPFAM" id="SSF47565">
    <property type="entry name" value="Insect pheromone/odorant-binding proteins"/>
    <property type="match status" value="1"/>
</dbReference>
<evidence type="ECO:0000256" key="4">
    <source>
        <dbReference type="ARBA" id="ARBA00022729"/>
    </source>
</evidence>
<evidence type="ECO:0000256" key="1">
    <source>
        <dbReference type="ARBA" id="ARBA00004613"/>
    </source>
</evidence>
<sequence>MKTIICFVFVLAGAWALTKEQIDKLEPISKECRELNGISEDTILKVRRGEAVNEPKLKNHVLCVSKKTGLASETGETNVEVLRTKLRKVSENDDEVNSIIQKCVVKKSTPEETAFEIFVCLRKVKPNFSPAN</sequence>
<evidence type="ECO:0000313" key="9">
    <source>
        <dbReference type="Proteomes" id="UP000007266"/>
    </source>
</evidence>
<evidence type="ECO:0000256" key="5">
    <source>
        <dbReference type="ARBA" id="ARBA00023180"/>
    </source>
</evidence>
<feature type="signal peptide" evidence="7">
    <location>
        <begin position="1"/>
        <end position="16"/>
    </location>
</feature>
<feature type="chain" id="PRO_5003089774" evidence="7">
    <location>
        <begin position="17"/>
        <end position="132"/>
    </location>
</feature>
<dbReference type="AlphaFoldDB" id="D6WS42"/>
<comment type="function">
    <text evidence="6">May be a carrier protein for lipids.</text>
</comment>
<evidence type="ECO:0000256" key="6">
    <source>
        <dbReference type="ARBA" id="ARBA00056866"/>
    </source>
</evidence>
<dbReference type="SMR" id="D6WS42"/>
<accession>D6WS42</accession>
<dbReference type="GeneID" id="664598"/>
<dbReference type="GO" id="GO:0007608">
    <property type="term" value="P:sensory perception of smell"/>
    <property type="evidence" value="ECO:0000318"/>
    <property type="project" value="GO_Central"/>
</dbReference>
<evidence type="ECO:0000256" key="7">
    <source>
        <dbReference type="SAM" id="SignalP"/>
    </source>
</evidence>
<dbReference type="HOGENOM" id="CLU_107288_2_1_1"/>
<name>D6WS42_TRICA</name>
<protein>
    <submittedName>
        <fullName evidence="8">Odorant binding protein (Subfamily minus-C) C01</fullName>
    </submittedName>
</protein>
<dbReference type="PANTHER" id="PTHR11857">
    <property type="entry name" value="ODORANT BINDING PROTEIN-RELATED"/>
    <property type="match status" value="1"/>
</dbReference>
<keyword evidence="3" id="KW-0964">Secreted</keyword>
<dbReference type="Pfam" id="PF01395">
    <property type="entry name" value="PBP_GOBP"/>
    <property type="match status" value="1"/>
</dbReference>
<dbReference type="InterPro" id="IPR036728">
    <property type="entry name" value="PBP_GOBP_sf"/>
</dbReference>
<dbReference type="CDD" id="cd23992">
    <property type="entry name" value="PBP_GOBP"/>
    <property type="match status" value="1"/>
</dbReference>
<dbReference type="KEGG" id="tca:664598"/>
<organism evidence="8 9">
    <name type="scientific">Tribolium castaneum</name>
    <name type="common">Red flour beetle</name>
    <dbReference type="NCBI Taxonomy" id="7070"/>
    <lineage>
        <taxon>Eukaryota</taxon>
        <taxon>Metazoa</taxon>
        <taxon>Ecdysozoa</taxon>
        <taxon>Arthropoda</taxon>
        <taxon>Hexapoda</taxon>
        <taxon>Insecta</taxon>
        <taxon>Pterygota</taxon>
        <taxon>Neoptera</taxon>
        <taxon>Endopterygota</taxon>
        <taxon>Coleoptera</taxon>
        <taxon>Polyphaga</taxon>
        <taxon>Cucujiformia</taxon>
        <taxon>Tenebrionidae</taxon>
        <taxon>Tenebrionidae incertae sedis</taxon>
        <taxon>Tribolium</taxon>
    </lineage>
</organism>
<dbReference type="EMBL" id="KQ971354">
    <property type="protein sequence ID" value="EFA07544.1"/>
    <property type="molecule type" value="Genomic_DNA"/>
</dbReference>
<dbReference type="SMART" id="SM00708">
    <property type="entry name" value="PhBP"/>
    <property type="match status" value="1"/>
</dbReference>
<evidence type="ECO:0000256" key="3">
    <source>
        <dbReference type="ARBA" id="ARBA00022525"/>
    </source>
</evidence>
<dbReference type="STRING" id="7070.D6WS42"/>
<proteinExistence type="inferred from homology"/>
<reference evidence="8 9" key="1">
    <citation type="journal article" date="2008" name="Nature">
        <title>The genome of the model beetle and pest Tribolium castaneum.</title>
        <authorList>
            <consortium name="Tribolium Genome Sequencing Consortium"/>
            <person name="Richards S."/>
            <person name="Gibbs R.A."/>
            <person name="Weinstock G.M."/>
            <person name="Brown S.J."/>
            <person name="Denell R."/>
            <person name="Beeman R.W."/>
            <person name="Gibbs R."/>
            <person name="Beeman R.W."/>
            <person name="Brown S.J."/>
            <person name="Bucher G."/>
            <person name="Friedrich M."/>
            <person name="Grimmelikhuijzen C.J."/>
            <person name="Klingler M."/>
            <person name="Lorenzen M."/>
            <person name="Richards S."/>
            <person name="Roth S."/>
            <person name="Schroder R."/>
            <person name="Tautz D."/>
            <person name="Zdobnov E.M."/>
            <person name="Muzny D."/>
            <person name="Gibbs R.A."/>
            <person name="Weinstock G.M."/>
            <person name="Attaway T."/>
            <person name="Bell S."/>
            <person name="Buhay C.J."/>
            <person name="Chandrabose M.N."/>
            <person name="Chavez D."/>
            <person name="Clerk-Blankenburg K.P."/>
            <person name="Cree A."/>
            <person name="Dao M."/>
            <person name="Davis C."/>
            <person name="Chacko J."/>
            <person name="Dinh H."/>
            <person name="Dugan-Rocha S."/>
            <person name="Fowler G."/>
            <person name="Garner T.T."/>
            <person name="Garnes J."/>
            <person name="Gnirke A."/>
            <person name="Hawes A."/>
            <person name="Hernandez J."/>
            <person name="Hines S."/>
            <person name="Holder M."/>
            <person name="Hume J."/>
            <person name="Jhangiani S.N."/>
            <person name="Joshi V."/>
            <person name="Khan Z.M."/>
            <person name="Jackson L."/>
            <person name="Kovar C."/>
            <person name="Kowis A."/>
            <person name="Lee S."/>
            <person name="Lewis L.R."/>
            <person name="Margolis J."/>
            <person name="Morgan M."/>
            <person name="Nazareth L.V."/>
            <person name="Nguyen N."/>
            <person name="Okwuonu G."/>
            <person name="Parker D."/>
            <person name="Richards S."/>
            <person name="Ruiz S.J."/>
            <person name="Santibanez J."/>
            <person name="Savard J."/>
            <person name="Scherer S.E."/>
            <person name="Schneider B."/>
            <person name="Sodergren E."/>
            <person name="Tautz D."/>
            <person name="Vattahil S."/>
            <person name="Villasana D."/>
            <person name="White C.S."/>
            <person name="Wright R."/>
            <person name="Park Y."/>
            <person name="Beeman R.W."/>
            <person name="Lord J."/>
            <person name="Oppert B."/>
            <person name="Lorenzen M."/>
            <person name="Brown S."/>
            <person name="Wang L."/>
            <person name="Savard J."/>
            <person name="Tautz D."/>
            <person name="Richards S."/>
            <person name="Weinstock G."/>
            <person name="Gibbs R.A."/>
            <person name="Liu Y."/>
            <person name="Worley K."/>
            <person name="Weinstock G."/>
            <person name="Elsik C.G."/>
            <person name="Reese J.T."/>
            <person name="Elhaik E."/>
            <person name="Landan G."/>
            <person name="Graur D."/>
            <person name="Arensburger P."/>
            <person name="Atkinson P."/>
            <person name="Beeman R.W."/>
            <person name="Beidler J."/>
            <person name="Brown S.J."/>
            <person name="Demuth J.P."/>
            <person name="Drury D.W."/>
            <person name="Du Y.Z."/>
            <person name="Fujiwara H."/>
            <person name="Lorenzen M."/>
            <person name="Maselli V."/>
            <person name="Osanai M."/>
            <person name="Park Y."/>
            <person name="Robertson H.M."/>
            <person name="Tu Z."/>
            <person name="Wang J.J."/>
            <person name="Wang S."/>
            <person name="Richards S."/>
            <person name="Song H."/>
            <person name="Zhang L."/>
            <person name="Sodergren E."/>
            <person name="Werner D."/>
            <person name="Stanke M."/>
            <person name="Morgenstern B."/>
            <person name="Solovyev V."/>
            <person name="Kosarev P."/>
            <person name="Brown G."/>
            <person name="Chen H.C."/>
            <person name="Ermolaeva O."/>
            <person name="Hlavina W."/>
            <person name="Kapustin Y."/>
            <person name="Kiryutin B."/>
            <person name="Kitts P."/>
            <person name="Maglott D."/>
            <person name="Pruitt K."/>
            <person name="Sapojnikov V."/>
            <person name="Souvorov A."/>
            <person name="Mackey A.J."/>
            <person name="Waterhouse R.M."/>
            <person name="Wyder S."/>
            <person name="Zdobnov E.M."/>
            <person name="Zdobnov E.M."/>
            <person name="Wyder S."/>
            <person name="Kriventseva E.V."/>
            <person name="Kadowaki T."/>
            <person name="Bork P."/>
            <person name="Aranda M."/>
            <person name="Bao R."/>
            <person name="Beermann A."/>
            <person name="Berns N."/>
            <person name="Bolognesi R."/>
            <person name="Bonneton F."/>
            <person name="Bopp D."/>
            <person name="Brown S.J."/>
            <person name="Bucher G."/>
            <person name="Butts T."/>
            <person name="Chaumot A."/>
            <person name="Denell R.E."/>
            <person name="Ferrier D.E."/>
            <person name="Friedrich M."/>
            <person name="Gordon C.M."/>
            <person name="Jindra M."/>
            <person name="Klingler M."/>
            <person name="Lan Q."/>
            <person name="Lattorff H.M."/>
            <person name="Laudet V."/>
            <person name="von Levetsow C."/>
            <person name="Liu Z."/>
            <person name="Lutz R."/>
            <person name="Lynch J.A."/>
            <person name="da Fonseca R.N."/>
            <person name="Posnien N."/>
            <person name="Reuter R."/>
            <person name="Roth S."/>
            <person name="Savard J."/>
            <person name="Schinko J.B."/>
            <person name="Schmitt C."/>
            <person name="Schoppmeier M."/>
            <person name="Schroder R."/>
            <person name="Shippy T.D."/>
            <person name="Simonnet F."/>
            <person name="Marques-Souza H."/>
            <person name="Tautz D."/>
            <person name="Tomoyasu Y."/>
            <person name="Trauner J."/>
            <person name="Van der Zee M."/>
            <person name="Vervoort M."/>
            <person name="Wittkopp N."/>
            <person name="Wimmer E.A."/>
            <person name="Yang X."/>
            <person name="Jones A.K."/>
            <person name="Sattelle D.B."/>
            <person name="Ebert P.R."/>
            <person name="Nelson D."/>
            <person name="Scott J.G."/>
            <person name="Beeman R.W."/>
            <person name="Muthukrishnan S."/>
            <person name="Kramer K.J."/>
            <person name="Arakane Y."/>
            <person name="Beeman R.W."/>
            <person name="Zhu Q."/>
            <person name="Hogenkamp D."/>
            <person name="Dixit R."/>
            <person name="Oppert B."/>
            <person name="Jiang H."/>
            <person name="Zou Z."/>
            <person name="Marshall J."/>
            <person name="Elpidina E."/>
            <person name="Vinokurov K."/>
            <person name="Oppert C."/>
            <person name="Zou Z."/>
            <person name="Evans J."/>
            <person name="Lu Z."/>
            <person name="Zhao P."/>
            <person name="Sumathipala N."/>
            <person name="Altincicek B."/>
            <person name="Vilcinskas A."/>
            <person name="Williams M."/>
            <person name="Hultmark D."/>
            <person name="Hetru C."/>
            <person name="Jiang H."/>
            <person name="Grimmelikhuijzen C.J."/>
            <person name="Hauser F."/>
            <person name="Cazzamali G."/>
            <person name="Williamson M."/>
            <person name="Park Y."/>
            <person name="Li B."/>
            <person name="Tanaka Y."/>
            <person name="Predel R."/>
            <person name="Neupert S."/>
            <person name="Schachtner J."/>
            <person name="Verleyen P."/>
            <person name="Raible F."/>
            <person name="Bork P."/>
            <person name="Friedrich M."/>
            <person name="Walden K.K."/>
            <person name="Robertson H.M."/>
            <person name="Angeli S."/>
            <person name="Foret S."/>
            <person name="Bucher G."/>
            <person name="Schuetz S."/>
            <person name="Maleszka R."/>
            <person name="Wimmer E.A."/>
            <person name="Beeman R.W."/>
            <person name="Lorenzen M."/>
            <person name="Tomoyasu Y."/>
            <person name="Miller S.C."/>
            <person name="Grossmann D."/>
            <person name="Bucher G."/>
        </authorList>
    </citation>
    <scope>NUCLEOTIDE SEQUENCE [LARGE SCALE GENOMIC DNA]</scope>
    <source>
        <strain evidence="8 9">Georgia GA2</strain>
    </source>
</reference>
<comment type="subcellular location">
    <subcellularLocation>
        <location evidence="1">Secreted</location>
    </subcellularLocation>
</comment>
<keyword evidence="4 7" id="KW-0732">Signal</keyword>
<evidence type="ECO:0000256" key="2">
    <source>
        <dbReference type="ARBA" id="ARBA00008098"/>
    </source>
</evidence>
<keyword evidence="9" id="KW-1185">Reference proteome</keyword>